<feature type="binding site" evidence="8">
    <location>
        <position position="240"/>
    </location>
    <ligand>
        <name>ATP</name>
        <dbReference type="ChEBI" id="CHEBI:30616"/>
    </ligand>
</feature>
<dbReference type="PROSITE" id="PS50927">
    <property type="entry name" value="BULB_LECTIN"/>
    <property type="match status" value="1"/>
</dbReference>
<dbReference type="Pfam" id="PF01453">
    <property type="entry name" value="B_lectin"/>
    <property type="match status" value="1"/>
</dbReference>
<dbReference type="AlphaFoldDB" id="A0A2I0I0U7"/>
<evidence type="ECO:0000256" key="7">
    <source>
        <dbReference type="ARBA" id="ARBA00023180"/>
    </source>
</evidence>
<dbReference type="EMBL" id="PGOL01004382">
    <property type="protein sequence ID" value="PKI37463.1"/>
    <property type="molecule type" value="Genomic_DNA"/>
</dbReference>
<evidence type="ECO:0000256" key="2">
    <source>
        <dbReference type="ARBA" id="ARBA00022679"/>
    </source>
</evidence>
<evidence type="ECO:0000256" key="8">
    <source>
        <dbReference type="PROSITE-ProRule" id="PRU10141"/>
    </source>
</evidence>
<dbReference type="GO" id="GO:0005524">
    <property type="term" value="F:ATP binding"/>
    <property type="evidence" value="ECO:0007669"/>
    <property type="project" value="UniProtKB-UniRule"/>
</dbReference>
<dbReference type="InterPro" id="IPR011009">
    <property type="entry name" value="Kinase-like_dom_sf"/>
</dbReference>
<dbReference type="FunFam" id="3.30.200.20:FF:000178">
    <property type="entry name" value="serine/threonine-protein kinase PBS1-like"/>
    <property type="match status" value="1"/>
</dbReference>
<keyword evidence="1" id="KW-0245">EGF-like domain</keyword>
<comment type="caution">
    <text evidence="11">The sequence shown here is derived from an EMBL/GenBank/DDBJ whole genome shotgun (WGS) entry which is preliminary data.</text>
</comment>
<evidence type="ECO:0000256" key="4">
    <source>
        <dbReference type="ARBA" id="ARBA00022741"/>
    </source>
</evidence>
<sequence length="300" mass="33537">MTVGFLISSNSAFALCFYSGVNTESGLAWSTETGGKRASAMVLQDSGNLILIGEGNEEILWQSFGHPSHTLLPRQQFIEDTTALLVDHDRTRRTNANITRKVHSVSLVSNSWNFYDKSKDLLWQQVISNSSSPDDFWIATLGSNGVIGFYDLRNAMGPVMGLVCLRVRCSHKWRVPRKDHSQENKEDENFLDDLPGMPTWFSYTGLSQATENYSRKVGQGGFGSVYLGVLPDGTQLAVKKLEGIGQGKKEFRAEICTIGSIHHVHLVRLKGFCAEEPHRLLMDKHMPIGSLDRWIFKNSD</sequence>
<accession>A0A2I0I0U7</accession>
<evidence type="ECO:0000256" key="5">
    <source>
        <dbReference type="ARBA" id="ARBA00022840"/>
    </source>
</evidence>
<dbReference type="Pfam" id="PF07714">
    <property type="entry name" value="PK_Tyr_Ser-Thr"/>
    <property type="match status" value="1"/>
</dbReference>
<evidence type="ECO:0000256" key="3">
    <source>
        <dbReference type="ARBA" id="ARBA00022729"/>
    </source>
</evidence>
<dbReference type="PANTHER" id="PTHR47976:SF115">
    <property type="entry name" value="RECEPTOR-LIKE SERINE_THREONINE-PROTEIN KINASE"/>
    <property type="match status" value="1"/>
</dbReference>
<evidence type="ECO:0000256" key="6">
    <source>
        <dbReference type="ARBA" id="ARBA00023157"/>
    </source>
</evidence>
<dbReference type="PROSITE" id="PS50011">
    <property type="entry name" value="PROTEIN_KINASE_DOM"/>
    <property type="match status" value="1"/>
</dbReference>
<dbReference type="Gene3D" id="2.90.10.10">
    <property type="entry name" value="Bulb-type lectin domain"/>
    <property type="match status" value="1"/>
</dbReference>
<dbReference type="InterPro" id="IPR017441">
    <property type="entry name" value="Protein_kinase_ATP_BS"/>
</dbReference>
<dbReference type="InterPro" id="IPR001245">
    <property type="entry name" value="Ser-Thr/Tyr_kinase_cat_dom"/>
</dbReference>
<keyword evidence="3" id="KW-0732">Signal</keyword>
<feature type="domain" description="Protein kinase" evidence="9">
    <location>
        <begin position="211"/>
        <end position="300"/>
    </location>
</feature>
<dbReference type="InterPro" id="IPR001480">
    <property type="entry name" value="Bulb-type_lectin_dom"/>
</dbReference>
<dbReference type="SUPFAM" id="SSF51110">
    <property type="entry name" value="alpha-D-mannose-specific plant lectins"/>
    <property type="match status" value="1"/>
</dbReference>
<evidence type="ECO:0008006" key="13">
    <source>
        <dbReference type="Google" id="ProtNLM"/>
    </source>
</evidence>
<keyword evidence="5 8" id="KW-0067">ATP-binding</keyword>
<keyword evidence="12" id="KW-1185">Reference proteome</keyword>
<feature type="domain" description="Bulb-type lectin" evidence="10">
    <location>
        <begin position="1"/>
        <end position="99"/>
    </location>
</feature>
<dbReference type="Proteomes" id="UP000233551">
    <property type="component" value="Unassembled WGS sequence"/>
</dbReference>
<evidence type="ECO:0000313" key="11">
    <source>
        <dbReference type="EMBL" id="PKI37463.1"/>
    </source>
</evidence>
<keyword evidence="4 8" id="KW-0547">Nucleotide-binding</keyword>
<dbReference type="Gene3D" id="3.30.200.20">
    <property type="entry name" value="Phosphorylase Kinase, domain 1"/>
    <property type="match status" value="1"/>
</dbReference>
<evidence type="ECO:0000259" key="9">
    <source>
        <dbReference type="PROSITE" id="PS50011"/>
    </source>
</evidence>
<keyword evidence="6" id="KW-1015">Disulfide bond</keyword>
<reference evidence="11 12" key="1">
    <citation type="submission" date="2017-11" db="EMBL/GenBank/DDBJ databases">
        <title>De-novo sequencing of pomegranate (Punica granatum L.) genome.</title>
        <authorList>
            <person name="Akparov Z."/>
            <person name="Amiraslanov A."/>
            <person name="Hajiyeva S."/>
            <person name="Abbasov M."/>
            <person name="Kaur K."/>
            <person name="Hamwieh A."/>
            <person name="Solovyev V."/>
            <person name="Salamov A."/>
            <person name="Braich B."/>
            <person name="Kosarev P."/>
            <person name="Mahmoud A."/>
            <person name="Hajiyev E."/>
            <person name="Babayeva S."/>
            <person name="Izzatullayeva V."/>
            <person name="Mammadov A."/>
            <person name="Mammadov A."/>
            <person name="Sharifova S."/>
            <person name="Ojaghi J."/>
            <person name="Eynullazada K."/>
            <person name="Bayramov B."/>
            <person name="Abdulazimova A."/>
            <person name="Shahmuradov I."/>
        </authorList>
    </citation>
    <scope>NUCLEOTIDE SEQUENCE [LARGE SCALE GENOMIC DNA]</scope>
    <source>
        <strain evidence="12">cv. AG2017</strain>
        <tissue evidence="11">Leaf</tissue>
    </source>
</reference>
<name>A0A2I0I0U7_PUNGR</name>
<evidence type="ECO:0000256" key="1">
    <source>
        <dbReference type="ARBA" id="ARBA00022536"/>
    </source>
</evidence>
<dbReference type="InterPro" id="IPR051343">
    <property type="entry name" value="G-type_lectin_kinases/EP1-like"/>
</dbReference>
<gene>
    <name evidence="11" type="ORF">CRG98_042125</name>
</gene>
<dbReference type="InterPro" id="IPR000719">
    <property type="entry name" value="Prot_kinase_dom"/>
</dbReference>
<keyword evidence="7" id="KW-0325">Glycoprotein</keyword>
<dbReference type="PANTHER" id="PTHR47976">
    <property type="entry name" value="G-TYPE LECTIN S-RECEPTOR-LIKE SERINE/THREONINE-PROTEIN KINASE SD2-5"/>
    <property type="match status" value="1"/>
</dbReference>
<evidence type="ECO:0000259" key="10">
    <source>
        <dbReference type="PROSITE" id="PS50927"/>
    </source>
</evidence>
<evidence type="ECO:0000313" key="12">
    <source>
        <dbReference type="Proteomes" id="UP000233551"/>
    </source>
</evidence>
<dbReference type="SUPFAM" id="SSF56112">
    <property type="entry name" value="Protein kinase-like (PK-like)"/>
    <property type="match status" value="1"/>
</dbReference>
<dbReference type="InterPro" id="IPR036426">
    <property type="entry name" value="Bulb-type_lectin_dom_sf"/>
</dbReference>
<dbReference type="GO" id="GO:0004672">
    <property type="term" value="F:protein kinase activity"/>
    <property type="evidence" value="ECO:0007669"/>
    <property type="project" value="InterPro"/>
</dbReference>
<organism evidence="11 12">
    <name type="scientific">Punica granatum</name>
    <name type="common">Pomegranate</name>
    <dbReference type="NCBI Taxonomy" id="22663"/>
    <lineage>
        <taxon>Eukaryota</taxon>
        <taxon>Viridiplantae</taxon>
        <taxon>Streptophyta</taxon>
        <taxon>Embryophyta</taxon>
        <taxon>Tracheophyta</taxon>
        <taxon>Spermatophyta</taxon>
        <taxon>Magnoliopsida</taxon>
        <taxon>eudicotyledons</taxon>
        <taxon>Gunneridae</taxon>
        <taxon>Pentapetalae</taxon>
        <taxon>rosids</taxon>
        <taxon>malvids</taxon>
        <taxon>Myrtales</taxon>
        <taxon>Lythraceae</taxon>
        <taxon>Punica</taxon>
    </lineage>
</organism>
<proteinExistence type="predicted"/>
<dbReference type="PROSITE" id="PS00107">
    <property type="entry name" value="PROTEIN_KINASE_ATP"/>
    <property type="match status" value="1"/>
</dbReference>
<keyword evidence="2" id="KW-0808">Transferase</keyword>
<protein>
    <recommendedName>
        <fullName evidence="13">Protein kinase domain-containing protein</fullName>
    </recommendedName>
</protein>